<gene>
    <name evidence="7" type="primary">slx8</name>
    <name evidence="7" type="ORF">LSUE1_G009146</name>
</gene>
<feature type="region of interest" description="Disordered" evidence="5">
    <location>
        <begin position="132"/>
        <end position="213"/>
    </location>
</feature>
<reference evidence="7 8" key="1">
    <citation type="submission" date="2018-05" db="EMBL/GenBank/DDBJ databases">
        <title>Genome sequencing and assembly of the regulated plant pathogen Lachnellula willkommii and related sister species for the development of diagnostic species identification markers.</title>
        <authorList>
            <person name="Giroux E."/>
            <person name="Bilodeau G."/>
        </authorList>
    </citation>
    <scope>NUCLEOTIDE SEQUENCE [LARGE SCALE GENOMIC DNA]</scope>
    <source>
        <strain evidence="7 8">CBS 268.59</strain>
    </source>
</reference>
<feature type="compositionally biased region" description="Polar residues" evidence="5">
    <location>
        <begin position="91"/>
        <end position="106"/>
    </location>
</feature>
<dbReference type="Pfam" id="PF13920">
    <property type="entry name" value="zf-C3HC4_3"/>
    <property type="match status" value="1"/>
</dbReference>
<evidence type="ECO:0000313" key="8">
    <source>
        <dbReference type="Proteomes" id="UP000469558"/>
    </source>
</evidence>
<dbReference type="InterPro" id="IPR047134">
    <property type="entry name" value="RNF4"/>
</dbReference>
<organism evidence="7 8">
    <name type="scientific">Lachnellula suecica</name>
    <dbReference type="NCBI Taxonomy" id="602035"/>
    <lineage>
        <taxon>Eukaryota</taxon>
        <taxon>Fungi</taxon>
        <taxon>Dikarya</taxon>
        <taxon>Ascomycota</taxon>
        <taxon>Pezizomycotina</taxon>
        <taxon>Leotiomycetes</taxon>
        <taxon>Helotiales</taxon>
        <taxon>Lachnaceae</taxon>
        <taxon>Lachnellula</taxon>
    </lineage>
</organism>
<dbReference type="InterPro" id="IPR017907">
    <property type="entry name" value="Znf_RING_CS"/>
</dbReference>
<keyword evidence="3" id="KW-0862">Zinc</keyword>
<dbReference type="AlphaFoldDB" id="A0A8T9BTS7"/>
<dbReference type="SMART" id="SM00184">
    <property type="entry name" value="RING"/>
    <property type="match status" value="1"/>
</dbReference>
<comment type="caution">
    <text evidence="7">The sequence shown here is derived from an EMBL/GenBank/DDBJ whole genome shotgun (WGS) entry which is preliminary data.</text>
</comment>
<evidence type="ECO:0000256" key="4">
    <source>
        <dbReference type="PROSITE-ProRule" id="PRU00175"/>
    </source>
</evidence>
<dbReference type="PANTHER" id="PTHR23041">
    <property type="entry name" value="RING FINGER DOMAIN-CONTAINING"/>
    <property type="match status" value="1"/>
</dbReference>
<evidence type="ECO:0000259" key="6">
    <source>
        <dbReference type="PROSITE" id="PS50089"/>
    </source>
</evidence>
<dbReference type="PROSITE" id="PS50089">
    <property type="entry name" value="ZF_RING_2"/>
    <property type="match status" value="1"/>
</dbReference>
<evidence type="ECO:0000313" key="7">
    <source>
        <dbReference type="EMBL" id="TVY60829.1"/>
    </source>
</evidence>
<feature type="compositionally biased region" description="Low complexity" evidence="5">
    <location>
        <begin position="197"/>
        <end position="212"/>
    </location>
</feature>
<feature type="region of interest" description="Disordered" evidence="5">
    <location>
        <begin position="67"/>
        <end position="107"/>
    </location>
</feature>
<feature type="region of interest" description="Disordered" evidence="5">
    <location>
        <begin position="1"/>
        <end position="53"/>
    </location>
</feature>
<keyword evidence="2 4" id="KW-0863">Zinc-finger</keyword>
<dbReference type="SUPFAM" id="SSF57850">
    <property type="entry name" value="RING/U-box"/>
    <property type="match status" value="1"/>
</dbReference>
<dbReference type="OrthoDB" id="6270329at2759"/>
<dbReference type="EMBL" id="QGMK01002090">
    <property type="protein sequence ID" value="TVY60829.1"/>
    <property type="molecule type" value="Genomic_DNA"/>
</dbReference>
<feature type="compositionally biased region" description="Polar residues" evidence="5">
    <location>
        <begin position="146"/>
        <end position="171"/>
    </location>
</feature>
<name>A0A8T9BTS7_9HELO</name>
<sequence length="342" mass="37389">MSSDNSSPLPYSPYYSPPSHTNSNSPWSAPSPFGSDDLTLPPINPDADNLGELPSFMSSAEYFALPPNPFLPEASRRAQEIRRQQQAPLASLQQEQHSQPRTQGAFSQYRIGESESPDLFEDDVFADLVDFVGGLSPGSPAPMPPSRTTTRRSSIVDLTSSPPDNTETMVNQKKRKTGESAAGRGRPKKAAKTTVNGGASSSGSRRQSMGDSPVMIDLADVEDEEDYKKKKVADAETKAKEKAAAETKKNQDEATKSVKLSDFQCIICMDNPTDLTITHCGHLFCAECLHQALHAGDKKCCPVCRTPIRVELNNKGKMHKSGVFVLEMKLMTQNRKGKRPMK</sequence>
<dbReference type="GO" id="GO:0008270">
    <property type="term" value="F:zinc ion binding"/>
    <property type="evidence" value="ECO:0007669"/>
    <property type="project" value="UniProtKB-KW"/>
</dbReference>
<dbReference type="Gene3D" id="3.30.40.10">
    <property type="entry name" value="Zinc/RING finger domain, C3HC4 (zinc finger)"/>
    <property type="match status" value="1"/>
</dbReference>
<accession>A0A8T9BTS7</accession>
<dbReference type="Proteomes" id="UP000469558">
    <property type="component" value="Unassembled WGS sequence"/>
</dbReference>
<evidence type="ECO:0000256" key="3">
    <source>
        <dbReference type="ARBA" id="ARBA00022833"/>
    </source>
</evidence>
<dbReference type="InterPro" id="IPR013083">
    <property type="entry name" value="Znf_RING/FYVE/PHD"/>
</dbReference>
<evidence type="ECO:0000256" key="2">
    <source>
        <dbReference type="ARBA" id="ARBA00022771"/>
    </source>
</evidence>
<keyword evidence="1" id="KW-0479">Metal-binding</keyword>
<protein>
    <submittedName>
        <fullName evidence="7">E3 ubiquitin-protein ligase complex slx8-rfp subunit slx8</fullName>
    </submittedName>
</protein>
<feature type="compositionally biased region" description="Basic and acidic residues" evidence="5">
    <location>
        <begin position="74"/>
        <end position="83"/>
    </location>
</feature>
<dbReference type="PROSITE" id="PS00518">
    <property type="entry name" value="ZF_RING_1"/>
    <property type="match status" value="1"/>
</dbReference>
<evidence type="ECO:0000256" key="5">
    <source>
        <dbReference type="SAM" id="MobiDB-lite"/>
    </source>
</evidence>
<dbReference type="InterPro" id="IPR001841">
    <property type="entry name" value="Znf_RING"/>
</dbReference>
<keyword evidence="8" id="KW-1185">Reference proteome</keyword>
<feature type="compositionally biased region" description="Low complexity" evidence="5">
    <location>
        <begin position="1"/>
        <end position="28"/>
    </location>
</feature>
<feature type="domain" description="RING-type" evidence="6">
    <location>
        <begin position="265"/>
        <end position="305"/>
    </location>
</feature>
<proteinExistence type="predicted"/>
<dbReference type="PANTHER" id="PTHR23041:SF78">
    <property type="entry name" value="E3 UBIQUITIN-PROTEIN LIGASE RNF4"/>
    <property type="match status" value="1"/>
</dbReference>
<evidence type="ECO:0000256" key="1">
    <source>
        <dbReference type="ARBA" id="ARBA00022723"/>
    </source>
</evidence>